<dbReference type="GO" id="GO:0016020">
    <property type="term" value="C:membrane"/>
    <property type="evidence" value="ECO:0007669"/>
    <property type="project" value="UniProtKB-SubCell"/>
</dbReference>
<evidence type="ECO:0000256" key="6">
    <source>
        <dbReference type="SAM" id="MobiDB-lite"/>
    </source>
</evidence>
<dbReference type="PANTHER" id="PTHR45649:SF11">
    <property type="entry name" value="TRANSPORTER, PUTATIVE (EUROFUNG)-RELATED"/>
    <property type="match status" value="1"/>
</dbReference>
<evidence type="ECO:0000256" key="4">
    <source>
        <dbReference type="ARBA" id="ARBA00022989"/>
    </source>
</evidence>
<dbReference type="Pfam" id="PF13520">
    <property type="entry name" value="AA_permease_2"/>
    <property type="match status" value="1"/>
</dbReference>
<feature type="transmembrane region" description="Helical" evidence="7">
    <location>
        <begin position="135"/>
        <end position="158"/>
    </location>
</feature>
<dbReference type="GO" id="GO:0022857">
    <property type="term" value="F:transmembrane transporter activity"/>
    <property type="evidence" value="ECO:0007669"/>
    <property type="project" value="InterPro"/>
</dbReference>
<dbReference type="EMBL" id="JASNWA010000007">
    <property type="protein sequence ID" value="KAK3172875.1"/>
    <property type="molecule type" value="Genomic_DNA"/>
</dbReference>
<feature type="transmembrane region" description="Helical" evidence="7">
    <location>
        <begin position="546"/>
        <end position="564"/>
    </location>
</feature>
<keyword evidence="2" id="KW-0813">Transport</keyword>
<keyword evidence="5 7" id="KW-0472">Membrane</keyword>
<feature type="transmembrane region" description="Helical" evidence="7">
    <location>
        <begin position="304"/>
        <end position="324"/>
    </location>
</feature>
<feature type="compositionally biased region" description="Polar residues" evidence="6">
    <location>
        <begin position="24"/>
        <end position="37"/>
    </location>
</feature>
<feature type="transmembrane region" description="Helical" evidence="7">
    <location>
        <begin position="223"/>
        <end position="245"/>
    </location>
</feature>
<evidence type="ECO:0000256" key="7">
    <source>
        <dbReference type="SAM" id="Phobius"/>
    </source>
</evidence>
<feature type="compositionally biased region" description="Polar residues" evidence="6">
    <location>
        <begin position="56"/>
        <end position="65"/>
    </location>
</feature>
<evidence type="ECO:0000256" key="1">
    <source>
        <dbReference type="ARBA" id="ARBA00004141"/>
    </source>
</evidence>
<comment type="caution">
    <text evidence="8">The sequence shown here is derived from an EMBL/GenBank/DDBJ whole genome shotgun (WGS) entry which is preliminary data.</text>
</comment>
<organism evidence="8 9">
    <name type="scientific">Lepraria neglecta</name>
    <dbReference type="NCBI Taxonomy" id="209136"/>
    <lineage>
        <taxon>Eukaryota</taxon>
        <taxon>Fungi</taxon>
        <taxon>Dikarya</taxon>
        <taxon>Ascomycota</taxon>
        <taxon>Pezizomycotina</taxon>
        <taxon>Lecanoromycetes</taxon>
        <taxon>OSLEUM clade</taxon>
        <taxon>Lecanoromycetidae</taxon>
        <taxon>Lecanorales</taxon>
        <taxon>Lecanorineae</taxon>
        <taxon>Stereocaulaceae</taxon>
        <taxon>Lepraria</taxon>
    </lineage>
</organism>
<dbReference type="InterPro" id="IPR002293">
    <property type="entry name" value="AA/rel_permease1"/>
</dbReference>
<feature type="transmembrane region" description="Helical" evidence="7">
    <location>
        <begin position="513"/>
        <end position="534"/>
    </location>
</feature>
<accession>A0AAD9Z7J3</accession>
<protein>
    <recommendedName>
        <fullName evidence="10">Amino acid transporter</fullName>
    </recommendedName>
</protein>
<evidence type="ECO:0000256" key="3">
    <source>
        <dbReference type="ARBA" id="ARBA00022692"/>
    </source>
</evidence>
<gene>
    <name evidence="8" type="ORF">OEA41_006200</name>
</gene>
<reference evidence="8" key="1">
    <citation type="submission" date="2022-11" db="EMBL/GenBank/DDBJ databases">
        <title>Chromosomal genome sequence assembly and mating type (MAT) locus characterization of the leprose asexual lichenized fungus Lepraria neglecta (Nyl.) Erichsen.</title>
        <authorList>
            <person name="Allen J.L."/>
            <person name="Pfeffer B."/>
        </authorList>
    </citation>
    <scope>NUCLEOTIDE SEQUENCE</scope>
    <source>
        <strain evidence="8">Allen 5258</strain>
    </source>
</reference>
<evidence type="ECO:0000256" key="5">
    <source>
        <dbReference type="ARBA" id="ARBA00023136"/>
    </source>
</evidence>
<dbReference type="Gene3D" id="1.20.1740.10">
    <property type="entry name" value="Amino acid/polyamine transporter I"/>
    <property type="match status" value="1"/>
</dbReference>
<feature type="transmembrane region" description="Helical" evidence="7">
    <location>
        <begin position="98"/>
        <end position="115"/>
    </location>
</feature>
<keyword evidence="3 7" id="KW-0812">Transmembrane</keyword>
<evidence type="ECO:0000313" key="8">
    <source>
        <dbReference type="EMBL" id="KAK3172875.1"/>
    </source>
</evidence>
<keyword evidence="4 7" id="KW-1133">Transmembrane helix</keyword>
<keyword evidence="9" id="KW-1185">Reference proteome</keyword>
<feature type="region of interest" description="Disordered" evidence="6">
    <location>
        <begin position="1"/>
        <end position="70"/>
    </location>
</feature>
<name>A0AAD9Z7J3_9LECA</name>
<evidence type="ECO:0000256" key="2">
    <source>
        <dbReference type="ARBA" id="ARBA00022448"/>
    </source>
</evidence>
<evidence type="ECO:0008006" key="10">
    <source>
        <dbReference type="Google" id="ProtNLM"/>
    </source>
</evidence>
<proteinExistence type="predicted"/>
<dbReference type="PANTHER" id="PTHR45649">
    <property type="entry name" value="AMINO-ACID PERMEASE BAT1"/>
    <property type="match status" value="1"/>
</dbReference>
<comment type="subcellular location">
    <subcellularLocation>
        <location evidence="1">Membrane</location>
        <topology evidence="1">Multi-pass membrane protein</topology>
    </subcellularLocation>
</comment>
<sequence>MTFGRGEFEAQDDSSAEAEALLNETWSSDGRGSSEIESMTGRLKASWSSHKEKPSIANSSPTSDDGPQLALESLTDSSDLDSANLRAQGHEAALQRSFSPLAAIGLGFSITNSWVGYLSNFGQNLIYGGPQSVVFGLLVATIVQWTITLGLSEVASAFPSAGGQYHFTYILAPTKHKKFAAFVVGWMTLLGWQASPSPSDSDKRLIAKTAGPLFLSPKSVPKITQATLFLSVSGFVVVFILLLALKKQTQPASFITESGLGTSGWSDGTAWMIGIGNALYAYGGTDGAIHIAEEIPRPGKNIPLAMNLTMCIGFLTAFPMTLALMFGMTDIDAVLNSKLASAQIFYQITGSRGIVTFMQCWVIVVYFMSLTSQWVTAGRMTWAFARDVRPHFLPVLRAATNKQPKRGIPYSEFFSHVSTSRDFPVRATILSICFCCIYGLLYLASTTAFNSIVTSAVLYLVRPLLLHPLSTKTYPANPPPPTQSITYAVPQGIIVTRGRATSLPTRAFDLGNLGYICNILSPLLVAVIGTFICFPPELPVTTSNMNYTPVILFGLFFVIMGLWWTRGKKFVGPRIDWELLNLTACK</sequence>
<dbReference type="AlphaFoldDB" id="A0AAD9Z7J3"/>
<dbReference type="Proteomes" id="UP001276659">
    <property type="component" value="Unassembled WGS sequence"/>
</dbReference>
<feature type="transmembrane region" description="Helical" evidence="7">
    <location>
        <begin position="344"/>
        <end position="370"/>
    </location>
</feature>
<evidence type="ECO:0000313" key="9">
    <source>
        <dbReference type="Proteomes" id="UP001276659"/>
    </source>
</evidence>
<feature type="transmembrane region" description="Helical" evidence="7">
    <location>
        <begin position="423"/>
        <end position="441"/>
    </location>
</feature>